<dbReference type="InterPro" id="IPR001841">
    <property type="entry name" value="Znf_RING"/>
</dbReference>
<dbReference type="PANTHER" id="PTHR13063:SF10">
    <property type="entry name" value="NITRIC OXIDE SYNTHASE-INTERACTING PROTEIN"/>
    <property type="match status" value="1"/>
</dbReference>
<dbReference type="Pfam" id="PF15906">
    <property type="entry name" value="zf-NOSIP"/>
    <property type="match status" value="1"/>
</dbReference>
<evidence type="ECO:0000256" key="6">
    <source>
        <dbReference type="SAM" id="MobiDB-lite"/>
    </source>
</evidence>
<proteinExistence type="inferred from homology"/>
<reference evidence="8 9" key="1">
    <citation type="submission" date="2017-10" db="EMBL/GenBank/DDBJ databases">
        <title>A novel species of cold-tolerant Malassezia isolated from bats.</title>
        <authorList>
            <person name="Lorch J.M."/>
            <person name="Palmer J.M."/>
            <person name="Vanderwolf K.J."/>
            <person name="Schmidt K.Z."/>
            <person name="Verant M.L."/>
            <person name="Weller T.J."/>
            <person name="Blehert D.S."/>
        </authorList>
    </citation>
    <scope>NUCLEOTIDE SEQUENCE [LARGE SCALE GENOMIC DNA]</scope>
    <source>
        <strain evidence="8 9">NWHC:44797-103</strain>
    </source>
</reference>
<keyword evidence="4" id="KW-0479">Metal-binding</keyword>
<keyword evidence="3" id="KW-0539">Nucleus</keyword>
<dbReference type="AlphaFoldDB" id="A0A2N1J888"/>
<evidence type="ECO:0000256" key="5">
    <source>
        <dbReference type="SAM" id="Coils"/>
    </source>
</evidence>
<dbReference type="EMBL" id="KZ454993">
    <property type="protein sequence ID" value="PKI82759.1"/>
    <property type="molecule type" value="Genomic_DNA"/>
</dbReference>
<keyword evidence="4" id="KW-0862">Zinc</keyword>
<evidence type="ECO:0000256" key="4">
    <source>
        <dbReference type="PROSITE-ProRule" id="PRU00175"/>
    </source>
</evidence>
<dbReference type="GO" id="GO:0061630">
    <property type="term" value="F:ubiquitin protein ligase activity"/>
    <property type="evidence" value="ECO:0007669"/>
    <property type="project" value="InterPro"/>
</dbReference>
<dbReference type="STRING" id="2020962.A0A2N1J888"/>
<gene>
    <name evidence="8" type="ORF">MVES_003263</name>
</gene>
<evidence type="ECO:0000259" key="7">
    <source>
        <dbReference type="PROSITE" id="PS50089"/>
    </source>
</evidence>
<feature type="compositionally biased region" description="Basic and acidic residues" evidence="6">
    <location>
        <begin position="127"/>
        <end position="147"/>
    </location>
</feature>
<dbReference type="PANTHER" id="PTHR13063">
    <property type="entry name" value="ENOS INTERACTING PROTEIN"/>
    <property type="match status" value="1"/>
</dbReference>
<feature type="coiled-coil region" evidence="5">
    <location>
        <begin position="79"/>
        <end position="106"/>
    </location>
</feature>
<dbReference type="OrthoDB" id="116827at2759"/>
<evidence type="ECO:0000313" key="8">
    <source>
        <dbReference type="EMBL" id="PKI82759.1"/>
    </source>
</evidence>
<dbReference type="GO" id="GO:0005634">
    <property type="term" value="C:nucleus"/>
    <property type="evidence" value="ECO:0007669"/>
    <property type="project" value="UniProtKB-SubCell"/>
</dbReference>
<dbReference type="InterPro" id="IPR013083">
    <property type="entry name" value="Znf_RING/FYVE/PHD"/>
</dbReference>
<sequence>MTRHSKQNTAAGHFTYAEYQMLKDRWGTRKLRLSTENMRAFQACYLCLQDAQRPVCCSEGHMYCKECILSDILGQKSQLSMLAKQRDELRAKEQEKKMEAEQAASRRRIEAFALGESSTVHPTLKRKLGDDECSPREHTEKHGKTEARIKSDATMPAFWLPSMAPQADANPSAMLAQDRVSTTLCIAGKPHKLTYVIYIPNSSTKGLVDVHFAKRTTDTKPQLYCPSCKKEFSTSSHPSILRKCGHVLCAPCTKELVHIPLQQGERVGCPDCSAAVEKQRDVIALARDGTGFASDGTAEIKSDGVAFQG</sequence>
<accession>A0A2N1J888</accession>
<keyword evidence="9" id="KW-1185">Reference proteome</keyword>
<comment type="subcellular location">
    <subcellularLocation>
        <location evidence="1">Nucleus</location>
    </subcellularLocation>
</comment>
<keyword evidence="4" id="KW-0863">Zinc-finger</keyword>
<comment type="similarity">
    <text evidence="2">Belongs to the NOSIP family.</text>
</comment>
<dbReference type="Proteomes" id="UP000232875">
    <property type="component" value="Unassembled WGS sequence"/>
</dbReference>
<dbReference type="PROSITE" id="PS50089">
    <property type="entry name" value="ZF_RING_2"/>
    <property type="match status" value="1"/>
</dbReference>
<protein>
    <recommendedName>
        <fullName evidence="7">RING-type domain-containing protein</fullName>
    </recommendedName>
</protein>
<evidence type="ECO:0000256" key="2">
    <source>
        <dbReference type="ARBA" id="ARBA00008126"/>
    </source>
</evidence>
<organism evidence="8 9">
    <name type="scientific">Malassezia vespertilionis</name>
    <dbReference type="NCBI Taxonomy" id="2020962"/>
    <lineage>
        <taxon>Eukaryota</taxon>
        <taxon>Fungi</taxon>
        <taxon>Dikarya</taxon>
        <taxon>Basidiomycota</taxon>
        <taxon>Ustilaginomycotina</taxon>
        <taxon>Malasseziomycetes</taxon>
        <taxon>Malasseziales</taxon>
        <taxon>Malasseziaceae</taxon>
        <taxon>Malassezia</taxon>
    </lineage>
</organism>
<dbReference type="GO" id="GO:0008270">
    <property type="term" value="F:zinc ion binding"/>
    <property type="evidence" value="ECO:0007669"/>
    <property type="project" value="UniProtKB-KW"/>
</dbReference>
<name>A0A2N1J888_9BASI</name>
<feature type="domain" description="RING-type" evidence="7">
    <location>
        <begin position="225"/>
        <end position="273"/>
    </location>
</feature>
<dbReference type="Pfam" id="PF14634">
    <property type="entry name" value="zf-RING_5"/>
    <property type="match status" value="1"/>
</dbReference>
<dbReference type="SUPFAM" id="SSF57850">
    <property type="entry name" value="RING/U-box"/>
    <property type="match status" value="2"/>
</dbReference>
<evidence type="ECO:0000313" key="9">
    <source>
        <dbReference type="Proteomes" id="UP000232875"/>
    </source>
</evidence>
<dbReference type="InterPro" id="IPR016818">
    <property type="entry name" value="NOSIP"/>
</dbReference>
<evidence type="ECO:0000256" key="1">
    <source>
        <dbReference type="ARBA" id="ARBA00004123"/>
    </source>
</evidence>
<feature type="region of interest" description="Disordered" evidence="6">
    <location>
        <begin position="124"/>
        <end position="147"/>
    </location>
</feature>
<dbReference type="InterPro" id="IPR031790">
    <property type="entry name" value="Znf-NOSIP"/>
</dbReference>
<dbReference type="Gene3D" id="3.30.40.10">
    <property type="entry name" value="Zinc/RING finger domain, C3HC4 (zinc finger)"/>
    <property type="match status" value="2"/>
</dbReference>
<keyword evidence="5" id="KW-0175">Coiled coil</keyword>
<evidence type="ECO:0000256" key="3">
    <source>
        <dbReference type="ARBA" id="ARBA00023242"/>
    </source>
</evidence>